<name>A0ABQ7NTS3_BRACM</name>
<sequence length="129" mass="14825">MKPLVNGYTTGVWHTVKTPEISCLPMWVNLKSIHDSYFTRLGISHISSGLGEPMLKHNSFRPNKHGKDKIFFENEMDSQSKHGNIYLVDVEYSWIPTTCERCGAFRQGRKSVSFLLNCKLLHQKSKLNL</sequence>
<protein>
    <recommendedName>
        <fullName evidence="3">DUF4283 domain-containing protein</fullName>
    </recommendedName>
</protein>
<keyword evidence="2" id="KW-1185">Reference proteome</keyword>
<evidence type="ECO:0000313" key="2">
    <source>
        <dbReference type="Proteomes" id="UP000823674"/>
    </source>
</evidence>
<organism evidence="1 2">
    <name type="scientific">Brassica rapa subsp. trilocularis</name>
    <dbReference type="NCBI Taxonomy" id="1813537"/>
    <lineage>
        <taxon>Eukaryota</taxon>
        <taxon>Viridiplantae</taxon>
        <taxon>Streptophyta</taxon>
        <taxon>Embryophyta</taxon>
        <taxon>Tracheophyta</taxon>
        <taxon>Spermatophyta</taxon>
        <taxon>Magnoliopsida</taxon>
        <taxon>eudicotyledons</taxon>
        <taxon>Gunneridae</taxon>
        <taxon>Pentapetalae</taxon>
        <taxon>rosids</taxon>
        <taxon>malvids</taxon>
        <taxon>Brassicales</taxon>
        <taxon>Brassicaceae</taxon>
        <taxon>Brassiceae</taxon>
        <taxon>Brassica</taxon>
    </lineage>
</organism>
<reference evidence="1 2" key="1">
    <citation type="submission" date="2021-03" db="EMBL/GenBank/DDBJ databases">
        <authorList>
            <person name="King G.J."/>
            <person name="Bancroft I."/>
            <person name="Baten A."/>
            <person name="Bloomfield J."/>
            <person name="Borpatragohain P."/>
            <person name="He Z."/>
            <person name="Irish N."/>
            <person name="Irwin J."/>
            <person name="Liu K."/>
            <person name="Mauleon R.P."/>
            <person name="Moore J."/>
            <person name="Morris R."/>
            <person name="Ostergaard L."/>
            <person name="Wang B."/>
            <person name="Wells R."/>
        </authorList>
    </citation>
    <scope>NUCLEOTIDE SEQUENCE [LARGE SCALE GENOMIC DNA]</scope>
    <source>
        <strain evidence="1">R-o-18</strain>
        <tissue evidence="1">Leaf</tissue>
    </source>
</reference>
<comment type="caution">
    <text evidence="1">The sequence shown here is derived from an EMBL/GenBank/DDBJ whole genome shotgun (WGS) entry which is preliminary data.</text>
</comment>
<dbReference type="Proteomes" id="UP000823674">
    <property type="component" value="Chromosome A01"/>
</dbReference>
<proteinExistence type="predicted"/>
<evidence type="ECO:0000313" key="1">
    <source>
        <dbReference type="EMBL" id="KAG5414278.1"/>
    </source>
</evidence>
<accession>A0ABQ7NTS3</accession>
<evidence type="ECO:0008006" key="3">
    <source>
        <dbReference type="Google" id="ProtNLM"/>
    </source>
</evidence>
<dbReference type="EMBL" id="JADBGQ010000001">
    <property type="protein sequence ID" value="KAG5414278.1"/>
    <property type="molecule type" value="Genomic_DNA"/>
</dbReference>
<gene>
    <name evidence="1" type="primary">A01p022130.1_BraROA</name>
    <name evidence="1" type="ORF">IGI04_001845</name>
</gene>